<keyword evidence="3" id="KW-1185">Reference proteome</keyword>
<comment type="caution">
    <text evidence="2">The sequence shown here is derived from an EMBL/GenBank/DDBJ whole genome shotgun (WGS) entry which is preliminary data.</text>
</comment>
<name>A0ABN9PM96_9DINO</name>
<reference evidence="2" key="1">
    <citation type="submission" date="2023-10" db="EMBL/GenBank/DDBJ databases">
        <authorList>
            <person name="Chen Y."/>
            <person name="Shah S."/>
            <person name="Dougan E. K."/>
            <person name="Thang M."/>
            <person name="Chan C."/>
        </authorList>
    </citation>
    <scope>NUCLEOTIDE SEQUENCE [LARGE SCALE GENOMIC DNA]</scope>
</reference>
<evidence type="ECO:0000256" key="1">
    <source>
        <dbReference type="SAM" id="Phobius"/>
    </source>
</evidence>
<proteinExistence type="predicted"/>
<gene>
    <name evidence="2" type="ORF">PCOR1329_LOCUS3259</name>
</gene>
<sequence length="186" mass="19535">MIYRGVIVHGVAGWGILQHLCLVIEVLLAQIILYELWCQEVRPQTTGSHQAGLVLGLSDTATGGLRAEASPARMGAVRVPAPLLAGRTRVPACCAQGVPRVRGCWQGSSEMAGPAAVAAAAGPLGVVSQRPAAAWHVEINRRIARCRSAAEVLDLCGASLQDFNEVNIATALHRVARLGAGHRRGD</sequence>
<accession>A0ABN9PM96</accession>
<keyword evidence="1" id="KW-0472">Membrane</keyword>
<organism evidence="2 3">
    <name type="scientific">Prorocentrum cordatum</name>
    <dbReference type="NCBI Taxonomy" id="2364126"/>
    <lineage>
        <taxon>Eukaryota</taxon>
        <taxon>Sar</taxon>
        <taxon>Alveolata</taxon>
        <taxon>Dinophyceae</taxon>
        <taxon>Prorocentrales</taxon>
        <taxon>Prorocentraceae</taxon>
        <taxon>Prorocentrum</taxon>
    </lineage>
</organism>
<evidence type="ECO:0000313" key="2">
    <source>
        <dbReference type="EMBL" id="CAK0792775.1"/>
    </source>
</evidence>
<keyword evidence="1" id="KW-0812">Transmembrane</keyword>
<feature type="transmembrane region" description="Helical" evidence="1">
    <location>
        <begin position="12"/>
        <end position="34"/>
    </location>
</feature>
<protein>
    <submittedName>
        <fullName evidence="2">Uncharacterized protein</fullName>
    </submittedName>
</protein>
<dbReference type="Proteomes" id="UP001189429">
    <property type="component" value="Unassembled WGS sequence"/>
</dbReference>
<evidence type="ECO:0000313" key="3">
    <source>
        <dbReference type="Proteomes" id="UP001189429"/>
    </source>
</evidence>
<dbReference type="EMBL" id="CAUYUJ010000836">
    <property type="protein sequence ID" value="CAK0792775.1"/>
    <property type="molecule type" value="Genomic_DNA"/>
</dbReference>
<keyword evidence="1" id="KW-1133">Transmembrane helix</keyword>